<protein>
    <submittedName>
        <fullName evidence="1">RELT tumor necrosis factor receptor</fullName>
    </submittedName>
</protein>
<reference evidence="1" key="1">
    <citation type="submission" date="2016-05" db="EMBL/GenBank/DDBJ databases">
        <authorList>
            <person name="Lavstsen T."/>
            <person name="Jespersen J.S."/>
        </authorList>
    </citation>
    <scope>NUCLEOTIDE SEQUENCE</scope>
    <source>
        <tissue evidence="1">Brain</tissue>
    </source>
</reference>
<reference evidence="1" key="2">
    <citation type="submission" date="2016-06" db="EMBL/GenBank/DDBJ databases">
        <title>The genome of a short-lived fish provides insights into sex chromosome evolution and the genetic control of aging.</title>
        <authorList>
            <person name="Reichwald K."/>
            <person name="Felder M."/>
            <person name="Petzold A."/>
            <person name="Koch P."/>
            <person name="Groth M."/>
            <person name="Platzer M."/>
        </authorList>
    </citation>
    <scope>NUCLEOTIDE SEQUENCE</scope>
    <source>
        <tissue evidence="1">Brain</tissue>
    </source>
</reference>
<dbReference type="EMBL" id="HAEI01000817">
    <property type="protein sequence ID" value="SBR73438.1"/>
    <property type="molecule type" value="Transcribed_RNA"/>
</dbReference>
<accession>A0A1A8NWP0</accession>
<evidence type="ECO:0000313" key="1">
    <source>
        <dbReference type="EMBL" id="SBR73438.1"/>
    </source>
</evidence>
<organism evidence="1">
    <name type="scientific">Nothobranchius rachovii</name>
    <name type="common">bluefin notho</name>
    <dbReference type="NCBI Taxonomy" id="451742"/>
    <lineage>
        <taxon>Eukaryota</taxon>
        <taxon>Metazoa</taxon>
        <taxon>Chordata</taxon>
        <taxon>Craniata</taxon>
        <taxon>Vertebrata</taxon>
        <taxon>Euteleostomi</taxon>
        <taxon>Actinopterygii</taxon>
        <taxon>Neopterygii</taxon>
        <taxon>Teleostei</taxon>
        <taxon>Neoteleostei</taxon>
        <taxon>Acanthomorphata</taxon>
        <taxon>Ovalentaria</taxon>
        <taxon>Atherinomorphae</taxon>
        <taxon>Cyprinodontiformes</taxon>
        <taxon>Nothobranchiidae</taxon>
        <taxon>Nothobranchius</taxon>
    </lineage>
</organism>
<keyword evidence="1" id="KW-0675">Receptor</keyword>
<name>A0A1A8NWP0_9TELE</name>
<sequence>RTPFWTECVWTHTMHKMACQKWYRIKWTGVRRRRKKERSQCCLWGDFKLLTYLKTNLLPWKPKHYLRKRGTPCFWGNPSPLRHLFLNDEGERTTLRDDSTSWKKISPSNNS</sequence>
<proteinExistence type="predicted"/>
<gene>
    <name evidence="1" type="primary">RELT</name>
</gene>
<dbReference type="AlphaFoldDB" id="A0A1A8NWP0"/>
<feature type="non-terminal residue" evidence="1">
    <location>
        <position position="1"/>
    </location>
</feature>